<feature type="transmembrane region" description="Helical" evidence="2">
    <location>
        <begin position="156"/>
        <end position="173"/>
    </location>
</feature>
<keyword evidence="2" id="KW-1133">Transmembrane helix</keyword>
<dbReference type="Proteomes" id="UP000253099">
    <property type="component" value="Unassembled WGS sequence"/>
</dbReference>
<gene>
    <name evidence="3" type="ORF">ALNOE001_08470</name>
</gene>
<reference evidence="3 4" key="1">
    <citation type="submission" date="2018-06" db="EMBL/GenBank/DDBJ databases">
        <title>Genomic insight into two independent archaeal endosymbiosis events.</title>
        <authorList>
            <person name="Lind A.E."/>
            <person name="Lewis W.H."/>
            <person name="Spang A."/>
            <person name="Guy L."/>
            <person name="Embley M.T."/>
            <person name="Ettema T.J.G."/>
        </authorList>
    </citation>
    <scope>NUCLEOTIDE SEQUENCE [LARGE SCALE GENOMIC DNA]</scope>
    <source>
        <strain evidence="3">NOE</strain>
    </source>
</reference>
<proteinExistence type="predicted"/>
<accession>A0A366MBZ9</accession>
<comment type="caution">
    <text evidence="3">The sequence shown here is derived from an EMBL/GenBank/DDBJ whole genome shotgun (WGS) entry which is preliminary data.</text>
</comment>
<evidence type="ECO:0000313" key="4">
    <source>
        <dbReference type="Proteomes" id="UP000253099"/>
    </source>
</evidence>
<feature type="region of interest" description="Disordered" evidence="1">
    <location>
        <begin position="104"/>
        <end position="142"/>
    </location>
</feature>
<protein>
    <submittedName>
        <fullName evidence="3">Uncharacterized protein</fullName>
    </submittedName>
</protein>
<dbReference type="EMBL" id="NIZT01000023">
    <property type="protein sequence ID" value="RBQ23567.1"/>
    <property type="molecule type" value="Genomic_DNA"/>
</dbReference>
<evidence type="ECO:0000256" key="1">
    <source>
        <dbReference type="SAM" id="MobiDB-lite"/>
    </source>
</evidence>
<name>A0A366MBZ9_9EURY</name>
<evidence type="ECO:0000313" key="3">
    <source>
        <dbReference type="EMBL" id="RBQ23567.1"/>
    </source>
</evidence>
<dbReference type="AlphaFoldDB" id="A0A366MBZ9"/>
<evidence type="ECO:0000256" key="2">
    <source>
        <dbReference type="SAM" id="Phobius"/>
    </source>
</evidence>
<keyword evidence="4" id="KW-1185">Reference proteome</keyword>
<keyword evidence="2" id="KW-0472">Membrane</keyword>
<sequence length="181" mass="20595">MGFKQSKKIINNTLNNYFVMDVKNLTSLNSNGTVKFEYLFKLNTNDQFDSNLLPYFVTDVYTNITGKIMSFDARFDNIFDIILNISGNVLYTFTTDNEIQNLERKTTITKPTDSTDPTDPTNPNETPYNSKDSNNGVNKNNQNVSMAKSSMKKTSLPILVMILVLLTSLGLVYRRNNLNNF</sequence>
<keyword evidence="2" id="KW-0812">Transmembrane</keyword>
<feature type="compositionally biased region" description="Low complexity" evidence="1">
    <location>
        <begin position="108"/>
        <end position="142"/>
    </location>
</feature>
<organism evidence="3 4">
    <name type="scientific">Candidatus Methanobinarius endosymbioticus</name>
    <dbReference type="NCBI Taxonomy" id="2006182"/>
    <lineage>
        <taxon>Archaea</taxon>
        <taxon>Methanobacteriati</taxon>
        <taxon>Methanobacteriota</taxon>
        <taxon>Methanomada group</taxon>
        <taxon>Methanobacteria</taxon>
        <taxon>Methanobacteriales</taxon>
        <taxon>Methanobacteriaceae</taxon>
        <taxon>Candidatus Methanobinarius</taxon>
    </lineage>
</organism>